<protein>
    <submittedName>
        <fullName evidence="1">Uncharacterized protein</fullName>
    </submittedName>
</protein>
<accession>A0ACB0ZGS8</accession>
<dbReference type="Proteomes" id="UP001497535">
    <property type="component" value="Unassembled WGS sequence"/>
</dbReference>
<comment type="caution">
    <text evidence="1">The sequence shown here is derived from an EMBL/GenBank/DDBJ whole genome shotgun (WGS) entry which is preliminary data.</text>
</comment>
<sequence>MSFSIKICFIFLLTTSILIQLINSECVRTGFPNCDKNKCCNKKDVCTPIKNIKICKSNKCQGLGEKCLKKCCENLICGENNSCKKCQAVGKDCVEDSQCCGNNCGDDNKCH</sequence>
<name>A0ACB0ZGS8_MELEN</name>
<keyword evidence="2" id="KW-1185">Reference proteome</keyword>
<evidence type="ECO:0000313" key="1">
    <source>
        <dbReference type="EMBL" id="CAK5078159.1"/>
    </source>
</evidence>
<gene>
    <name evidence="1" type="ORF">MENTE1834_LOCUS25201</name>
</gene>
<proteinExistence type="predicted"/>
<reference evidence="1" key="1">
    <citation type="submission" date="2023-11" db="EMBL/GenBank/DDBJ databases">
        <authorList>
            <person name="Poullet M."/>
        </authorList>
    </citation>
    <scope>NUCLEOTIDE SEQUENCE</scope>
    <source>
        <strain evidence="1">E1834</strain>
    </source>
</reference>
<organism evidence="1 2">
    <name type="scientific">Meloidogyne enterolobii</name>
    <name type="common">Root-knot nematode worm</name>
    <name type="synonym">Meloidogyne mayaguensis</name>
    <dbReference type="NCBI Taxonomy" id="390850"/>
    <lineage>
        <taxon>Eukaryota</taxon>
        <taxon>Metazoa</taxon>
        <taxon>Ecdysozoa</taxon>
        <taxon>Nematoda</taxon>
        <taxon>Chromadorea</taxon>
        <taxon>Rhabditida</taxon>
        <taxon>Tylenchina</taxon>
        <taxon>Tylenchomorpha</taxon>
        <taxon>Tylenchoidea</taxon>
        <taxon>Meloidogynidae</taxon>
        <taxon>Meloidogyninae</taxon>
        <taxon>Meloidogyne</taxon>
    </lineage>
</organism>
<dbReference type="EMBL" id="CAVMJV010000035">
    <property type="protein sequence ID" value="CAK5078159.1"/>
    <property type="molecule type" value="Genomic_DNA"/>
</dbReference>
<evidence type="ECO:0000313" key="2">
    <source>
        <dbReference type="Proteomes" id="UP001497535"/>
    </source>
</evidence>